<dbReference type="InterPro" id="IPR005198">
    <property type="entry name" value="Glyco_hydro_76"/>
</dbReference>
<dbReference type="Gene3D" id="1.50.10.20">
    <property type="match status" value="1"/>
</dbReference>
<proteinExistence type="predicted"/>
<sequence>MDNSQGLKNPNFEGYNILKRSWQLFWDDKKNRFHNSNNSDGSYGKEGVYTVWPVAVMVQSIVDAARIYPDEVIPLMERALKSFDAYYSPQYHAYCASHNFNGNSDIYYDDNAQVASCFLTAYEVTQKREYLDKAVENVNFLMTGMRHGKFGGVRWHMEKQGSNACTTAEVGVAAMRLARFVTPNDAYVQAGKYCIDWIFETLQDPGDKLICDGMEPDGKGGMKQNKTKWTYNQGTTLTLCCMVYFATGDEKYKQKAEELAFAVTDHNTAIFDRDTPRMEARYYRDYTYFYHLLAEGLADFMLYFDGKSPQKVTDQVKGELFHHLEYMWKYIRDPEDGLYWQSLELFRINKRTYEQFKELTGEGKKYEPRDCEREHTKAPIEDRKMVKSLIACGGAARIFFQSARVHPKVDL</sequence>
<dbReference type="AlphaFoldDB" id="A0A642VDY3"/>
<protein>
    <submittedName>
        <fullName evidence="1">Uncharacterized protein</fullName>
    </submittedName>
</protein>
<name>A0A642VDY3_9ASCO</name>
<evidence type="ECO:0000313" key="1">
    <source>
        <dbReference type="EMBL" id="KAA8917583.1"/>
    </source>
</evidence>
<dbReference type="Pfam" id="PF03663">
    <property type="entry name" value="Glyco_hydro_76"/>
    <property type="match status" value="1"/>
</dbReference>
<keyword evidence="2" id="KW-1185">Reference proteome</keyword>
<dbReference type="SUPFAM" id="SSF48208">
    <property type="entry name" value="Six-hairpin glycosidases"/>
    <property type="match status" value="1"/>
</dbReference>
<dbReference type="PANTHER" id="PTHR47791">
    <property type="entry name" value="MEIOTICALLY UP-REGULATED GENE 191 PROTEIN"/>
    <property type="match status" value="1"/>
</dbReference>
<dbReference type="OrthoDB" id="9984024at2759"/>
<reference evidence="1" key="1">
    <citation type="journal article" date="2019" name="G3 (Bethesda)">
        <title>Genome Assemblies of Two Rare Opportunistic Yeast Pathogens: Diutina rugosa (syn. Candida rugosa) and Trichomonascus ciferrii (syn. Candida ciferrii).</title>
        <authorList>
            <person name="Mixao V."/>
            <person name="Saus E."/>
            <person name="Hansen A.P."/>
            <person name="Lass-Florl C."/>
            <person name="Gabaldon T."/>
        </authorList>
    </citation>
    <scope>NUCLEOTIDE SEQUENCE</scope>
    <source>
        <strain evidence="1">CBS 4856</strain>
    </source>
</reference>
<accession>A0A642VDY3</accession>
<dbReference type="EMBL" id="SWFS01000026">
    <property type="protein sequence ID" value="KAA8917583.1"/>
    <property type="molecule type" value="Genomic_DNA"/>
</dbReference>
<dbReference type="InterPro" id="IPR053169">
    <property type="entry name" value="MUG_Protein"/>
</dbReference>
<organism evidence="1 2">
    <name type="scientific">Trichomonascus ciferrii</name>
    <dbReference type="NCBI Taxonomy" id="44093"/>
    <lineage>
        <taxon>Eukaryota</taxon>
        <taxon>Fungi</taxon>
        <taxon>Dikarya</taxon>
        <taxon>Ascomycota</taxon>
        <taxon>Saccharomycotina</taxon>
        <taxon>Dipodascomycetes</taxon>
        <taxon>Dipodascales</taxon>
        <taxon>Trichomonascaceae</taxon>
        <taxon>Trichomonascus</taxon>
        <taxon>Trichomonascus ciferrii complex</taxon>
    </lineage>
</organism>
<dbReference type="GO" id="GO:0005975">
    <property type="term" value="P:carbohydrate metabolic process"/>
    <property type="evidence" value="ECO:0007669"/>
    <property type="project" value="InterPro"/>
</dbReference>
<dbReference type="InterPro" id="IPR008928">
    <property type="entry name" value="6-hairpin_glycosidase_sf"/>
</dbReference>
<dbReference type="PANTHER" id="PTHR47791:SF3">
    <property type="entry name" value="MEIOTICALLY UP-REGULATED GENE 191 PROTEIN"/>
    <property type="match status" value="1"/>
</dbReference>
<dbReference type="Proteomes" id="UP000761534">
    <property type="component" value="Unassembled WGS sequence"/>
</dbReference>
<gene>
    <name evidence="1" type="ORF">TRICI_000276</name>
</gene>
<comment type="caution">
    <text evidence="1">The sequence shown here is derived from an EMBL/GenBank/DDBJ whole genome shotgun (WGS) entry which is preliminary data.</text>
</comment>
<dbReference type="VEuPathDB" id="FungiDB:TRICI_000276"/>
<evidence type="ECO:0000313" key="2">
    <source>
        <dbReference type="Proteomes" id="UP000761534"/>
    </source>
</evidence>